<evidence type="ECO:0000256" key="2">
    <source>
        <dbReference type="ARBA" id="ARBA00023125"/>
    </source>
</evidence>
<dbReference type="InterPro" id="IPR009057">
    <property type="entry name" value="Homeodomain-like_sf"/>
</dbReference>
<reference evidence="6 7" key="1">
    <citation type="submission" date="2017-07" db="EMBL/GenBank/DDBJ databases">
        <title>Draft Genome Sequences of Select Purple Nonsulfur Bacteria.</title>
        <authorList>
            <person name="Lasarre B."/>
            <person name="Mckinlay J.B."/>
        </authorList>
    </citation>
    <scope>NUCLEOTIDE SEQUENCE [LARGE SCALE GENOMIC DNA]</scope>
    <source>
        <strain evidence="6 7">DSM 11290</strain>
    </source>
</reference>
<dbReference type="PROSITE" id="PS50977">
    <property type="entry name" value="HTH_TETR_2"/>
    <property type="match status" value="1"/>
</dbReference>
<dbReference type="SUPFAM" id="SSF46689">
    <property type="entry name" value="Homeodomain-like"/>
    <property type="match status" value="1"/>
</dbReference>
<organism evidence="6 7">
    <name type="scientific">Rhodobium orientis</name>
    <dbReference type="NCBI Taxonomy" id="34017"/>
    <lineage>
        <taxon>Bacteria</taxon>
        <taxon>Pseudomonadati</taxon>
        <taxon>Pseudomonadota</taxon>
        <taxon>Alphaproteobacteria</taxon>
        <taxon>Hyphomicrobiales</taxon>
        <taxon>Rhodobiaceae</taxon>
        <taxon>Rhodobium</taxon>
    </lineage>
</organism>
<evidence type="ECO:0000256" key="4">
    <source>
        <dbReference type="PROSITE-ProRule" id="PRU00335"/>
    </source>
</evidence>
<dbReference type="InterPro" id="IPR001647">
    <property type="entry name" value="HTH_TetR"/>
</dbReference>
<dbReference type="Gene3D" id="1.10.357.10">
    <property type="entry name" value="Tetracycline Repressor, domain 2"/>
    <property type="match status" value="1"/>
</dbReference>
<keyword evidence="2 4" id="KW-0238">DNA-binding</keyword>
<evidence type="ECO:0000313" key="6">
    <source>
        <dbReference type="EMBL" id="RAI25400.1"/>
    </source>
</evidence>
<dbReference type="InterPro" id="IPR050109">
    <property type="entry name" value="HTH-type_TetR-like_transc_reg"/>
</dbReference>
<accession>A0A327JG69</accession>
<dbReference type="GO" id="GO:0000976">
    <property type="term" value="F:transcription cis-regulatory region binding"/>
    <property type="evidence" value="ECO:0007669"/>
    <property type="project" value="TreeGrafter"/>
</dbReference>
<dbReference type="PANTHER" id="PTHR30055">
    <property type="entry name" value="HTH-TYPE TRANSCRIPTIONAL REGULATOR RUTR"/>
    <property type="match status" value="1"/>
</dbReference>
<dbReference type="PRINTS" id="PR00455">
    <property type="entry name" value="HTHTETR"/>
</dbReference>
<evidence type="ECO:0000259" key="5">
    <source>
        <dbReference type="PROSITE" id="PS50977"/>
    </source>
</evidence>
<keyword evidence="3" id="KW-0804">Transcription</keyword>
<proteinExistence type="predicted"/>
<feature type="DNA-binding region" description="H-T-H motif" evidence="4">
    <location>
        <begin position="46"/>
        <end position="65"/>
    </location>
</feature>
<comment type="caution">
    <text evidence="6">The sequence shown here is derived from an EMBL/GenBank/DDBJ whole genome shotgun (WGS) entry which is preliminary data.</text>
</comment>
<evidence type="ECO:0000256" key="3">
    <source>
        <dbReference type="ARBA" id="ARBA00023163"/>
    </source>
</evidence>
<dbReference type="OrthoDB" id="9808189at2"/>
<name>A0A327JG69_9HYPH</name>
<dbReference type="GO" id="GO:0003700">
    <property type="term" value="F:DNA-binding transcription factor activity"/>
    <property type="evidence" value="ECO:0007669"/>
    <property type="project" value="TreeGrafter"/>
</dbReference>
<dbReference type="RefSeq" id="WP_111435835.1">
    <property type="nucleotide sequence ID" value="NZ_JACIGG010000002.1"/>
</dbReference>
<evidence type="ECO:0000256" key="1">
    <source>
        <dbReference type="ARBA" id="ARBA00023015"/>
    </source>
</evidence>
<sequence>MSVDNSAIIEKHWQRIAQQRRSKKTHEALLDAAEGLILEGGADAATIGAIATRAGVSVGSVYHHFRDKKAIFVALSQRTLEFFQSLYAGFEDPAMWKDSTVRDLIRVYLEVSVSTLKHQVVARHAAGAVAADHPEFAKDFARTMVWGREIALKHILAHKHEIGRPDPERAARIVLDQLSAMYAGHIDPGRRSIALEPMDDAVFVEEALRIAGAYLALKTPEER</sequence>
<dbReference type="EMBL" id="NPEV01000048">
    <property type="protein sequence ID" value="RAI25400.1"/>
    <property type="molecule type" value="Genomic_DNA"/>
</dbReference>
<feature type="domain" description="HTH tetR-type" evidence="5">
    <location>
        <begin position="23"/>
        <end position="83"/>
    </location>
</feature>
<dbReference type="PANTHER" id="PTHR30055:SF234">
    <property type="entry name" value="HTH-TYPE TRANSCRIPTIONAL REGULATOR BETI"/>
    <property type="match status" value="1"/>
</dbReference>
<gene>
    <name evidence="6" type="ORF">CH339_18285</name>
</gene>
<keyword evidence="7" id="KW-1185">Reference proteome</keyword>
<evidence type="ECO:0000313" key="7">
    <source>
        <dbReference type="Proteomes" id="UP000249299"/>
    </source>
</evidence>
<keyword evidence="1" id="KW-0805">Transcription regulation</keyword>
<dbReference type="Proteomes" id="UP000249299">
    <property type="component" value="Unassembled WGS sequence"/>
</dbReference>
<dbReference type="AlphaFoldDB" id="A0A327JG69"/>
<dbReference type="Pfam" id="PF00440">
    <property type="entry name" value="TetR_N"/>
    <property type="match status" value="1"/>
</dbReference>
<protein>
    <recommendedName>
        <fullName evidence="5">HTH tetR-type domain-containing protein</fullName>
    </recommendedName>
</protein>